<name>A0ABV6BL54_9GAMM</name>
<organism evidence="8 9">
    <name type="scientific">Rheinheimera tilapiae</name>
    <dbReference type="NCBI Taxonomy" id="875043"/>
    <lineage>
        <taxon>Bacteria</taxon>
        <taxon>Pseudomonadati</taxon>
        <taxon>Pseudomonadota</taxon>
        <taxon>Gammaproteobacteria</taxon>
        <taxon>Chromatiales</taxon>
        <taxon>Chromatiaceae</taxon>
        <taxon>Rheinheimera</taxon>
    </lineage>
</organism>
<evidence type="ECO:0000256" key="2">
    <source>
        <dbReference type="ARBA" id="ARBA00016013"/>
    </source>
</evidence>
<feature type="domain" description="FlgD Tudor-like" evidence="7">
    <location>
        <begin position="89"/>
        <end position="224"/>
    </location>
</feature>
<dbReference type="Pfam" id="PF03963">
    <property type="entry name" value="FlgD"/>
    <property type="match status" value="1"/>
</dbReference>
<evidence type="ECO:0000256" key="1">
    <source>
        <dbReference type="ARBA" id="ARBA00010577"/>
    </source>
</evidence>
<comment type="caution">
    <text evidence="8">The sequence shown here is derived from an EMBL/GenBank/DDBJ whole genome shotgun (WGS) entry which is preliminary data.</text>
</comment>
<dbReference type="Pfam" id="PF13861">
    <property type="entry name" value="FLgD_tudor"/>
    <property type="match status" value="1"/>
</dbReference>
<evidence type="ECO:0000256" key="4">
    <source>
        <dbReference type="ARBA" id="ARBA00024746"/>
    </source>
</evidence>
<reference evidence="8 9" key="1">
    <citation type="submission" date="2024-09" db="EMBL/GenBank/DDBJ databases">
        <authorList>
            <person name="Sun Q."/>
            <person name="Mori K."/>
        </authorList>
    </citation>
    <scope>NUCLEOTIDE SEQUENCE [LARGE SCALE GENOMIC DNA]</scope>
    <source>
        <strain evidence="8 9">KCTC 23315</strain>
    </source>
</reference>
<dbReference type="InterPro" id="IPR005648">
    <property type="entry name" value="FlgD"/>
</dbReference>
<keyword evidence="8" id="KW-0969">Cilium</keyword>
<evidence type="ECO:0000313" key="9">
    <source>
        <dbReference type="Proteomes" id="UP001589813"/>
    </source>
</evidence>
<proteinExistence type="inferred from homology"/>
<dbReference type="RefSeq" id="WP_377247583.1">
    <property type="nucleotide sequence ID" value="NZ_JBHLXP010000005.1"/>
</dbReference>
<accession>A0ABV6BL54</accession>
<evidence type="ECO:0000259" key="7">
    <source>
        <dbReference type="Pfam" id="PF13861"/>
    </source>
</evidence>
<keyword evidence="9" id="KW-1185">Reference proteome</keyword>
<evidence type="ECO:0000313" key="8">
    <source>
        <dbReference type="EMBL" id="MFC0050215.1"/>
    </source>
</evidence>
<keyword evidence="8" id="KW-0966">Cell projection</keyword>
<dbReference type="Gene3D" id="2.60.40.4070">
    <property type="match status" value="1"/>
</dbReference>
<feature type="domain" description="FlgD/Vpr Ig-like" evidence="6">
    <location>
        <begin position="107"/>
        <end position="181"/>
    </location>
</feature>
<evidence type="ECO:0000259" key="6">
    <source>
        <dbReference type="Pfam" id="PF13860"/>
    </source>
</evidence>
<dbReference type="InterPro" id="IPR025963">
    <property type="entry name" value="FLgD_Tudor"/>
</dbReference>
<dbReference type="Gene3D" id="2.30.30.910">
    <property type="match status" value="1"/>
</dbReference>
<sequence>MMTTVSNTSGSSYIDSLKGVNDGAKKEDSGALTQSDFFALLTQQLAFQDPTKPVENDQMIAQMTSFTMADGISSLNTNFKDFAASMNSNQALQASSLVGRNVRVNSDTLIFDGTNKSYGAIEVPGKTTSMKVSIYDASGALVKSDTVSNPDEGKFELAWDGTNEAGVKQTAGLYTMKIDATVDGKSQSLVTSSYVPVASVTLGTSTADMKLNLLGLGAKKMSDILEIAAG</sequence>
<evidence type="ECO:0000256" key="5">
    <source>
        <dbReference type="RuleBase" id="RU362076"/>
    </source>
</evidence>
<keyword evidence="3 5" id="KW-1005">Bacterial flagellum biogenesis</keyword>
<comment type="function">
    <text evidence="4 5">Required for flagellar hook formation. May act as a scaffolding protein.</text>
</comment>
<protein>
    <recommendedName>
        <fullName evidence="2 5">Basal-body rod modification protein FlgD</fullName>
    </recommendedName>
</protein>
<keyword evidence="8" id="KW-0282">Flagellum</keyword>
<dbReference type="InterPro" id="IPR025965">
    <property type="entry name" value="FlgD/Vpr_Ig-like"/>
</dbReference>
<evidence type="ECO:0000256" key="3">
    <source>
        <dbReference type="ARBA" id="ARBA00022795"/>
    </source>
</evidence>
<dbReference type="Pfam" id="PF13860">
    <property type="entry name" value="FlgD_ig"/>
    <property type="match status" value="1"/>
</dbReference>
<comment type="similarity">
    <text evidence="1 5">Belongs to the FlgD family.</text>
</comment>
<dbReference type="Proteomes" id="UP001589813">
    <property type="component" value="Unassembled WGS sequence"/>
</dbReference>
<gene>
    <name evidence="8" type="ORF">ACFFJP_18085</name>
</gene>
<dbReference type="EMBL" id="JBHLXP010000005">
    <property type="protein sequence ID" value="MFC0050215.1"/>
    <property type="molecule type" value="Genomic_DNA"/>
</dbReference>